<dbReference type="EMBL" id="MU005988">
    <property type="protein sequence ID" value="KAF2859848.1"/>
    <property type="molecule type" value="Genomic_DNA"/>
</dbReference>
<gene>
    <name evidence="1" type="ORF">K470DRAFT_91913</name>
</gene>
<accession>A0A6A7BZ84</accession>
<dbReference type="AlphaFoldDB" id="A0A6A7BZ84"/>
<name>A0A6A7BZ84_9PEZI</name>
<evidence type="ECO:0000313" key="1">
    <source>
        <dbReference type="EMBL" id="KAF2859848.1"/>
    </source>
</evidence>
<organism evidence="1 2">
    <name type="scientific">Piedraia hortae CBS 480.64</name>
    <dbReference type="NCBI Taxonomy" id="1314780"/>
    <lineage>
        <taxon>Eukaryota</taxon>
        <taxon>Fungi</taxon>
        <taxon>Dikarya</taxon>
        <taxon>Ascomycota</taxon>
        <taxon>Pezizomycotina</taxon>
        <taxon>Dothideomycetes</taxon>
        <taxon>Dothideomycetidae</taxon>
        <taxon>Capnodiales</taxon>
        <taxon>Piedraiaceae</taxon>
        <taxon>Piedraia</taxon>
    </lineage>
</organism>
<reference evidence="1" key="1">
    <citation type="journal article" date="2020" name="Stud. Mycol.">
        <title>101 Dothideomycetes genomes: a test case for predicting lifestyles and emergence of pathogens.</title>
        <authorList>
            <person name="Haridas S."/>
            <person name="Albert R."/>
            <person name="Binder M."/>
            <person name="Bloem J."/>
            <person name="Labutti K."/>
            <person name="Salamov A."/>
            <person name="Andreopoulos B."/>
            <person name="Baker S."/>
            <person name="Barry K."/>
            <person name="Bills G."/>
            <person name="Bluhm B."/>
            <person name="Cannon C."/>
            <person name="Castanera R."/>
            <person name="Culley D."/>
            <person name="Daum C."/>
            <person name="Ezra D."/>
            <person name="Gonzalez J."/>
            <person name="Henrissat B."/>
            <person name="Kuo A."/>
            <person name="Liang C."/>
            <person name="Lipzen A."/>
            <person name="Lutzoni F."/>
            <person name="Magnuson J."/>
            <person name="Mondo S."/>
            <person name="Nolan M."/>
            <person name="Ohm R."/>
            <person name="Pangilinan J."/>
            <person name="Park H.-J."/>
            <person name="Ramirez L."/>
            <person name="Alfaro M."/>
            <person name="Sun H."/>
            <person name="Tritt A."/>
            <person name="Yoshinaga Y."/>
            <person name="Zwiers L.-H."/>
            <person name="Turgeon B."/>
            <person name="Goodwin S."/>
            <person name="Spatafora J."/>
            <person name="Crous P."/>
            <person name="Grigoriev I."/>
        </authorList>
    </citation>
    <scope>NUCLEOTIDE SEQUENCE</scope>
    <source>
        <strain evidence="1">CBS 480.64</strain>
    </source>
</reference>
<protein>
    <submittedName>
        <fullName evidence="1">Uncharacterized protein</fullName>
    </submittedName>
</protein>
<evidence type="ECO:0000313" key="2">
    <source>
        <dbReference type="Proteomes" id="UP000799421"/>
    </source>
</evidence>
<sequence length="180" mass="20226">MLIFNTKQDILVQRHTVIAITSGINPLASIPKVSITLAMQDLPHPKFGRLCQALETYLSDIDSHFPLEFHCTHSYPMGFAEGFLRDLHSLLSSMNLARLYCTKLSGRYSVLLLRVYSCASLNPNHLFTAASEFGGGIPACKSLLDAFEGEFENALDYLRRENFEAIMQVIQLRRSVMNVV</sequence>
<dbReference type="Proteomes" id="UP000799421">
    <property type="component" value="Unassembled WGS sequence"/>
</dbReference>
<keyword evidence="2" id="KW-1185">Reference proteome</keyword>
<proteinExistence type="predicted"/>